<evidence type="ECO:0000313" key="1">
    <source>
        <dbReference type="EMBL" id="SOY68693.1"/>
    </source>
</evidence>
<proteinExistence type="predicted"/>
<evidence type="ECO:0000313" key="2">
    <source>
        <dbReference type="Proteomes" id="UP000256297"/>
    </source>
</evidence>
<dbReference type="AlphaFoldDB" id="A0A975XFU6"/>
<dbReference type="EMBL" id="OFSP01000039">
    <property type="protein sequence ID" value="SOY68693.1"/>
    <property type="molecule type" value="Genomic_DNA"/>
</dbReference>
<comment type="caution">
    <text evidence="1">The sequence shown here is derived from an EMBL/GenBank/DDBJ whole genome shotgun (WGS) entry which is preliminary data.</text>
</comment>
<dbReference type="Proteomes" id="UP000256297">
    <property type="component" value="Chromosome CBM2589_a"/>
</dbReference>
<organism evidence="1 2">
    <name type="scientific">Cupriavidus taiwanensis</name>
    <dbReference type="NCBI Taxonomy" id="164546"/>
    <lineage>
        <taxon>Bacteria</taxon>
        <taxon>Pseudomonadati</taxon>
        <taxon>Pseudomonadota</taxon>
        <taxon>Betaproteobacteria</taxon>
        <taxon>Burkholderiales</taxon>
        <taxon>Burkholderiaceae</taxon>
        <taxon>Cupriavidus</taxon>
    </lineage>
</organism>
<gene>
    <name evidence="1" type="ORF">CBM2589_A90173</name>
</gene>
<protein>
    <submittedName>
        <fullName evidence="1">Uncharacterized protein</fullName>
    </submittedName>
</protein>
<name>A0A975XFU6_9BURK</name>
<reference evidence="1 2" key="1">
    <citation type="submission" date="2018-01" db="EMBL/GenBank/DDBJ databases">
        <authorList>
            <person name="Clerissi C."/>
        </authorList>
    </citation>
    <scope>NUCLEOTIDE SEQUENCE [LARGE SCALE GENOMIC DNA]</scope>
    <source>
        <strain evidence="1">Cupriavidus taiwanensis STM 3521</strain>
    </source>
</reference>
<accession>A0A975XFU6</accession>
<sequence>MPAWAVVVQYLQSPGEDGLSVHVTCLRCSLKKWNQKFQKIIV</sequence>